<dbReference type="InterPro" id="IPR002155">
    <property type="entry name" value="Thiolase"/>
</dbReference>
<dbReference type="InterPro" id="IPR016039">
    <property type="entry name" value="Thiolase-like"/>
</dbReference>
<dbReference type="InterPro" id="IPR050215">
    <property type="entry name" value="Thiolase-like_sf_Thiolase"/>
</dbReference>
<sequence length="390" mass="41769">MEAYIIAGYRTAVGKAPKGAFRFTRADDLAAAVIRHLVNSVPNLNKEEIDDVIVGNATPEAEQGLNMARLISLMALDTDKVPGVTVNRYCASGLETIATAVAKIKAGMADVIVAGGVEVMSGMPMGGWKVVPNSDVAKTHPDWYWNMGLTAEAVAKEYKVNREDMDSFSYHSHQKAISAITKGLFKEEIMPFTVMENFVRDNKIGTREYIVDTDEGPRADTSLEALAKLKPVFAADGLVTAGNSSQTSDGAAFVLVVSERKLKQLNCQPIARLVSYAVAGVPPRIMGIGPIFAIPKALKQAGLNLDDLSLIELNEAFASQSLAVIRELNLNPDLVNVNGGAVALGHPLGCTGAKLSVQIFNELKRRRQKYGMVTMCVGTGQGAAGIFEML</sequence>
<dbReference type="PANTHER" id="PTHR43853">
    <property type="entry name" value="3-KETOACYL-COA THIOLASE, PEROXISOMAL"/>
    <property type="match status" value="1"/>
</dbReference>
<dbReference type="InterPro" id="IPR020616">
    <property type="entry name" value="Thiolase_N"/>
</dbReference>
<feature type="domain" description="Thiolase N-terminal" evidence="7">
    <location>
        <begin position="4"/>
        <end position="259"/>
    </location>
</feature>
<dbReference type="NCBIfam" id="TIGR01930">
    <property type="entry name" value="AcCoA-C-Actrans"/>
    <property type="match status" value="1"/>
</dbReference>
<dbReference type="InterPro" id="IPR020613">
    <property type="entry name" value="Thiolase_CS"/>
</dbReference>
<dbReference type="RefSeq" id="WP_130858345.1">
    <property type="nucleotide sequence ID" value="NZ_JBHLWO010000004.1"/>
</dbReference>
<evidence type="ECO:0000256" key="3">
    <source>
        <dbReference type="ARBA" id="ARBA00022679"/>
    </source>
</evidence>
<evidence type="ECO:0000256" key="6">
    <source>
        <dbReference type="RuleBase" id="RU003557"/>
    </source>
</evidence>
<dbReference type="PROSITE" id="PS00099">
    <property type="entry name" value="THIOLASE_3"/>
    <property type="match status" value="1"/>
</dbReference>
<dbReference type="PROSITE" id="PS00737">
    <property type="entry name" value="THIOLASE_2"/>
    <property type="match status" value="1"/>
</dbReference>
<dbReference type="Pfam" id="PF00108">
    <property type="entry name" value="Thiolase_N"/>
    <property type="match status" value="1"/>
</dbReference>
<dbReference type="SUPFAM" id="SSF53901">
    <property type="entry name" value="Thiolase-like"/>
    <property type="match status" value="2"/>
</dbReference>
<dbReference type="EMBL" id="JBHLWO010000004">
    <property type="protein sequence ID" value="MFC0321266.1"/>
    <property type="molecule type" value="Genomic_DNA"/>
</dbReference>
<accession>A0ABV6HRD7</accession>
<evidence type="ECO:0000256" key="2">
    <source>
        <dbReference type="ARBA" id="ARBA00010982"/>
    </source>
</evidence>
<name>A0ABV6HRD7_9SPHI</name>
<organism evidence="9 10">
    <name type="scientific">Olivibacter oleidegradans</name>
    <dbReference type="NCBI Taxonomy" id="760123"/>
    <lineage>
        <taxon>Bacteria</taxon>
        <taxon>Pseudomonadati</taxon>
        <taxon>Bacteroidota</taxon>
        <taxon>Sphingobacteriia</taxon>
        <taxon>Sphingobacteriales</taxon>
        <taxon>Sphingobacteriaceae</taxon>
        <taxon>Olivibacter</taxon>
    </lineage>
</organism>
<comment type="similarity">
    <text evidence="2 6">Belongs to the thiolase-like superfamily. Thiolase family.</text>
</comment>
<dbReference type="InterPro" id="IPR020615">
    <property type="entry name" value="Thiolase_acyl_enz_int_AS"/>
</dbReference>
<evidence type="ECO:0000256" key="5">
    <source>
        <dbReference type="ARBA" id="ARBA00024073"/>
    </source>
</evidence>
<evidence type="ECO:0000259" key="8">
    <source>
        <dbReference type="Pfam" id="PF02803"/>
    </source>
</evidence>
<gene>
    <name evidence="9" type="ORF">ACFFI0_23315</name>
</gene>
<protein>
    <recommendedName>
        <fullName evidence="5">acetyl-CoA C-acyltransferase</fullName>
        <ecNumber evidence="5">2.3.1.16</ecNumber>
    </recommendedName>
</protein>
<comment type="caution">
    <text evidence="9">The sequence shown here is derived from an EMBL/GenBank/DDBJ whole genome shotgun (WGS) entry which is preliminary data.</text>
</comment>
<dbReference type="Pfam" id="PF02803">
    <property type="entry name" value="Thiolase_C"/>
    <property type="match status" value="1"/>
</dbReference>
<evidence type="ECO:0000313" key="10">
    <source>
        <dbReference type="Proteomes" id="UP001589774"/>
    </source>
</evidence>
<dbReference type="Proteomes" id="UP001589774">
    <property type="component" value="Unassembled WGS sequence"/>
</dbReference>
<feature type="domain" description="Thiolase C-terminal" evidence="8">
    <location>
        <begin position="268"/>
        <end position="388"/>
    </location>
</feature>
<dbReference type="EC" id="2.3.1.16" evidence="5"/>
<comment type="pathway">
    <text evidence="1">Lipid metabolism.</text>
</comment>
<evidence type="ECO:0000259" key="7">
    <source>
        <dbReference type="Pfam" id="PF00108"/>
    </source>
</evidence>
<evidence type="ECO:0000256" key="4">
    <source>
        <dbReference type="ARBA" id="ARBA00023315"/>
    </source>
</evidence>
<evidence type="ECO:0000313" key="9">
    <source>
        <dbReference type="EMBL" id="MFC0321266.1"/>
    </source>
</evidence>
<keyword evidence="10" id="KW-1185">Reference proteome</keyword>
<dbReference type="InterPro" id="IPR020617">
    <property type="entry name" value="Thiolase_C"/>
</dbReference>
<reference evidence="9 10" key="1">
    <citation type="submission" date="2024-09" db="EMBL/GenBank/DDBJ databases">
        <authorList>
            <person name="Sun Q."/>
            <person name="Mori K."/>
        </authorList>
    </citation>
    <scope>NUCLEOTIDE SEQUENCE [LARGE SCALE GENOMIC DNA]</scope>
    <source>
        <strain evidence="9 10">CCM 7765</strain>
    </source>
</reference>
<dbReference type="CDD" id="cd00751">
    <property type="entry name" value="thiolase"/>
    <property type="match status" value="1"/>
</dbReference>
<dbReference type="Gene3D" id="3.40.47.10">
    <property type="match status" value="1"/>
</dbReference>
<dbReference type="PIRSF" id="PIRSF000429">
    <property type="entry name" value="Ac-CoA_Ac_transf"/>
    <property type="match status" value="1"/>
</dbReference>
<dbReference type="PANTHER" id="PTHR43853:SF21">
    <property type="entry name" value="STEROID 3-KETOACYL-COA THIOLASE"/>
    <property type="match status" value="1"/>
</dbReference>
<keyword evidence="4 6" id="KW-0012">Acyltransferase</keyword>
<evidence type="ECO:0000256" key="1">
    <source>
        <dbReference type="ARBA" id="ARBA00005189"/>
    </source>
</evidence>
<keyword evidence="3 6" id="KW-0808">Transferase</keyword>
<proteinExistence type="inferred from homology"/>
<dbReference type="PROSITE" id="PS00098">
    <property type="entry name" value="THIOLASE_1"/>
    <property type="match status" value="1"/>
</dbReference>
<dbReference type="GO" id="GO:0003988">
    <property type="term" value="F:acetyl-CoA C-acyltransferase activity"/>
    <property type="evidence" value="ECO:0007669"/>
    <property type="project" value="UniProtKB-EC"/>
</dbReference>
<dbReference type="InterPro" id="IPR020610">
    <property type="entry name" value="Thiolase_AS"/>
</dbReference>